<comment type="caution">
    <text evidence="1">The sequence shown here is derived from an EMBL/GenBank/DDBJ whole genome shotgun (WGS) entry which is preliminary data.</text>
</comment>
<evidence type="ECO:0008006" key="3">
    <source>
        <dbReference type="Google" id="ProtNLM"/>
    </source>
</evidence>
<gene>
    <name evidence="1" type="ORF">GCM10009716_40160</name>
</gene>
<keyword evidence="2" id="KW-1185">Reference proteome</keyword>
<evidence type="ECO:0000313" key="2">
    <source>
        <dbReference type="Proteomes" id="UP001501303"/>
    </source>
</evidence>
<sequence>MRYPFEQMVKDLNRRGMRFIDMQTKSDDARSAAWWNQVANGAVVNPPPADLFPKFARMMGVTERRVAEMAAQEWYGVTPKDGISPRVLRLADALDSLSDDDAAMVERLIRRMRKGPVKKPKNQS</sequence>
<accession>A0ABN2PPR4</accession>
<dbReference type="EMBL" id="BAAAMJ010000052">
    <property type="protein sequence ID" value="GAA1928295.1"/>
    <property type="molecule type" value="Genomic_DNA"/>
</dbReference>
<protein>
    <recommendedName>
        <fullName evidence="3">XRE family transcriptional regulator</fullName>
    </recommendedName>
</protein>
<dbReference type="Proteomes" id="UP001501303">
    <property type="component" value="Unassembled WGS sequence"/>
</dbReference>
<proteinExistence type="predicted"/>
<reference evidence="1 2" key="1">
    <citation type="journal article" date="2019" name="Int. J. Syst. Evol. Microbiol.">
        <title>The Global Catalogue of Microorganisms (GCM) 10K type strain sequencing project: providing services to taxonomists for standard genome sequencing and annotation.</title>
        <authorList>
            <consortium name="The Broad Institute Genomics Platform"/>
            <consortium name="The Broad Institute Genome Sequencing Center for Infectious Disease"/>
            <person name="Wu L."/>
            <person name="Ma J."/>
        </authorList>
    </citation>
    <scope>NUCLEOTIDE SEQUENCE [LARGE SCALE GENOMIC DNA]</scope>
    <source>
        <strain evidence="1 2">JCM 13581</strain>
    </source>
</reference>
<organism evidence="1 2">
    <name type="scientific">Streptomyces sodiiphilus</name>
    <dbReference type="NCBI Taxonomy" id="226217"/>
    <lineage>
        <taxon>Bacteria</taxon>
        <taxon>Bacillati</taxon>
        <taxon>Actinomycetota</taxon>
        <taxon>Actinomycetes</taxon>
        <taxon>Kitasatosporales</taxon>
        <taxon>Streptomycetaceae</taxon>
        <taxon>Streptomyces</taxon>
    </lineage>
</organism>
<name>A0ABN2PPR4_9ACTN</name>
<evidence type="ECO:0000313" key="1">
    <source>
        <dbReference type="EMBL" id="GAA1928295.1"/>
    </source>
</evidence>